<evidence type="ECO:0000313" key="2">
    <source>
        <dbReference type="Proteomes" id="UP001054252"/>
    </source>
</evidence>
<comment type="caution">
    <text evidence="1">The sequence shown here is derived from an EMBL/GenBank/DDBJ whole genome shotgun (WGS) entry which is preliminary data.</text>
</comment>
<reference evidence="1 2" key="1">
    <citation type="journal article" date="2021" name="Commun. Biol.">
        <title>The genome of Shorea leprosula (Dipterocarpaceae) highlights the ecological relevance of drought in aseasonal tropical rainforests.</title>
        <authorList>
            <person name="Ng K.K.S."/>
            <person name="Kobayashi M.J."/>
            <person name="Fawcett J.A."/>
            <person name="Hatakeyama M."/>
            <person name="Paape T."/>
            <person name="Ng C.H."/>
            <person name="Ang C.C."/>
            <person name="Tnah L.H."/>
            <person name="Lee C.T."/>
            <person name="Nishiyama T."/>
            <person name="Sese J."/>
            <person name="O'Brien M.J."/>
            <person name="Copetti D."/>
            <person name="Mohd Noor M.I."/>
            <person name="Ong R.C."/>
            <person name="Putra M."/>
            <person name="Sireger I.Z."/>
            <person name="Indrioko S."/>
            <person name="Kosugi Y."/>
            <person name="Izuno A."/>
            <person name="Isagi Y."/>
            <person name="Lee S.L."/>
            <person name="Shimizu K.K."/>
        </authorList>
    </citation>
    <scope>NUCLEOTIDE SEQUENCE [LARGE SCALE GENOMIC DNA]</scope>
    <source>
        <strain evidence="1">214</strain>
    </source>
</reference>
<accession>A0AAV5KXT3</accession>
<evidence type="ECO:0000313" key="1">
    <source>
        <dbReference type="EMBL" id="GKV29803.1"/>
    </source>
</evidence>
<protein>
    <submittedName>
        <fullName evidence="1">Uncharacterized protein</fullName>
    </submittedName>
</protein>
<sequence>MIGKIFHSFELGRIGVDLSCSVLLWKSDLTCSVPERKQRRGGGFLGSSKMTHQMDAWRPWNGGCRK</sequence>
<name>A0AAV5KXT3_9ROSI</name>
<keyword evidence="2" id="KW-1185">Reference proteome</keyword>
<organism evidence="1 2">
    <name type="scientific">Rubroshorea leprosula</name>
    <dbReference type="NCBI Taxonomy" id="152421"/>
    <lineage>
        <taxon>Eukaryota</taxon>
        <taxon>Viridiplantae</taxon>
        <taxon>Streptophyta</taxon>
        <taxon>Embryophyta</taxon>
        <taxon>Tracheophyta</taxon>
        <taxon>Spermatophyta</taxon>
        <taxon>Magnoliopsida</taxon>
        <taxon>eudicotyledons</taxon>
        <taxon>Gunneridae</taxon>
        <taxon>Pentapetalae</taxon>
        <taxon>rosids</taxon>
        <taxon>malvids</taxon>
        <taxon>Malvales</taxon>
        <taxon>Dipterocarpaceae</taxon>
        <taxon>Rubroshorea</taxon>
    </lineage>
</organism>
<gene>
    <name evidence="1" type="ORF">SLEP1_g38698</name>
</gene>
<dbReference type="Proteomes" id="UP001054252">
    <property type="component" value="Unassembled WGS sequence"/>
</dbReference>
<proteinExistence type="predicted"/>
<dbReference type="EMBL" id="BPVZ01000084">
    <property type="protein sequence ID" value="GKV29803.1"/>
    <property type="molecule type" value="Genomic_DNA"/>
</dbReference>
<dbReference type="AlphaFoldDB" id="A0AAV5KXT3"/>